<keyword evidence="9" id="KW-1185">Reference proteome</keyword>
<feature type="compositionally biased region" description="Basic and acidic residues" evidence="6">
    <location>
        <begin position="93"/>
        <end position="112"/>
    </location>
</feature>
<dbReference type="Proteomes" id="UP000029014">
    <property type="component" value="Unassembled WGS sequence"/>
</dbReference>
<keyword evidence="2" id="KW-0663">Pyridoxal phosphate</keyword>
<dbReference type="CDD" id="cd00609">
    <property type="entry name" value="AAT_like"/>
    <property type="match status" value="1"/>
</dbReference>
<evidence type="ECO:0000313" key="9">
    <source>
        <dbReference type="Proteomes" id="UP000029014"/>
    </source>
</evidence>
<evidence type="ECO:0000259" key="7">
    <source>
        <dbReference type="PROSITE" id="PS50949"/>
    </source>
</evidence>
<dbReference type="InterPro" id="IPR015421">
    <property type="entry name" value="PyrdxlP-dep_Trfase_major"/>
</dbReference>
<sequence length="523" mass="56324">MVDTRQGSDATPDLAGMMLTVTTSPTPHRIIESITSLAISGILREGQRLPTVRDLARQLHVSPATVSTAYHALARSGVIRSRGRAGTFVLRQSHAEGSLHESTRDTPGHDRPVMDLSTGTPDSALLPDIRPFLQKLGKRKAFVNSYDGPMILPLLESALRRSWPYDPESMTMVSGGGDGLALAIESFLHPGDFAITESPTYPLILDLIEAQGAIPVGIGMDSHGMIPADLDRALTVITQPRPGADDNRYRVGMIVLQPRAQNPTGASLDETRAEELADVLRSHYPQAHDPEPGDRGPDLGPRHRPTDDDHAMPFVLEDDHSGDVANAFAVSLATHIPQQVIHIRSFSKSHGPDLRLAALSGSAATVDAIIARRRRGAGWVSRFLQEILYEMLADKSTFDRIIGARHTYAMRQRTMSALLEKQGLAIRTGDGLNIWIPVTDEDAARRILAANGIRVTGGAAFIPRFRVGTAAESGPGMRVTISDQSTLTDEVAESISKAATATAEPVGDSSRDARRANPAATHP</sequence>
<dbReference type="Pfam" id="PF00155">
    <property type="entry name" value="Aminotran_1_2"/>
    <property type="match status" value="2"/>
</dbReference>
<dbReference type="PROSITE" id="PS50949">
    <property type="entry name" value="HTH_GNTR"/>
    <property type="match status" value="1"/>
</dbReference>
<dbReference type="InterPro" id="IPR051446">
    <property type="entry name" value="HTH_trans_reg/aminotransferase"/>
</dbReference>
<feature type="region of interest" description="Disordered" evidence="6">
    <location>
        <begin position="92"/>
        <end position="112"/>
    </location>
</feature>
<dbReference type="Pfam" id="PF00392">
    <property type="entry name" value="GntR"/>
    <property type="match status" value="1"/>
</dbReference>
<protein>
    <submittedName>
        <fullName evidence="8">GntR-family protein transcriptional regulator</fullName>
        <ecNumber evidence="8">2.6.1.57</ecNumber>
    </submittedName>
</protein>
<dbReference type="PANTHER" id="PTHR46577:SF1">
    <property type="entry name" value="HTH-TYPE TRANSCRIPTIONAL REGULATORY PROTEIN GABR"/>
    <property type="match status" value="1"/>
</dbReference>
<evidence type="ECO:0000256" key="5">
    <source>
        <dbReference type="ARBA" id="ARBA00023163"/>
    </source>
</evidence>
<dbReference type="InterPro" id="IPR036390">
    <property type="entry name" value="WH_DNA-bd_sf"/>
</dbReference>
<dbReference type="GO" id="GO:0003700">
    <property type="term" value="F:DNA-binding transcription factor activity"/>
    <property type="evidence" value="ECO:0007669"/>
    <property type="project" value="InterPro"/>
</dbReference>
<organism evidence="8 9">
    <name type="scientific">Bifidobacterium minimum</name>
    <dbReference type="NCBI Taxonomy" id="1693"/>
    <lineage>
        <taxon>Bacteria</taxon>
        <taxon>Bacillati</taxon>
        <taxon>Actinomycetota</taxon>
        <taxon>Actinomycetes</taxon>
        <taxon>Bifidobacteriales</taxon>
        <taxon>Bifidobacteriaceae</taxon>
        <taxon>Bifidobacterium</taxon>
    </lineage>
</organism>
<dbReference type="SUPFAM" id="SSF46785">
    <property type="entry name" value="Winged helix' DNA-binding domain"/>
    <property type="match status" value="1"/>
</dbReference>
<gene>
    <name evidence="8" type="ORF">BMIN_1257</name>
</gene>
<dbReference type="STRING" id="1693.BMIN_1257"/>
<dbReference type="InterPro" id="IPR000524">
    <property type="entry name" value="Tscrpt_reg_HTH_GntR"/>
</dbReference>
<dbReference type="EMBL" id="JGZD01000004">
    <property type="protein sequence ID" value="KFI73994.1"/>
    <property type="molecule type" value="Genomic_DNA"/>
</dbReference>
<dbReference type="GO" id="GO:0008483">
    <property type="term" value="F:transaminase activity"/>
    <property type="evidence" value="ECO:0007669"/>
    <property type="project" value="UniProtKB-KW"/>
</dbReference>
<evidence type="ECO:0000256" key="2">
    <source>
        <dbReference type="ARBA" id="ARBA00022898"/>
    </source>
</evidence>
<evidence type="ECO:0000256" key="6">
    <source>
        <dbReference type="SAM" id="MobiDB-lite"/>
    </source>
</evidence>
<accession>A0A087BSJ4</accession>
<feature type="region of interest" description="Disordered" evidence="6">
    <location>
        <begin position="284"/>
        <end position="312"/>
    </location>
</feature>
<keyword evidence="4" id="KW-0238">DNA-binding</keyword>
<dbReference type="InterPro" id="IPR036388">
    <property type="entry name" value="WH-like_DNA-bd_sf"/>
</dbReference>
<dbReference type="RefSeq" id="WP_022861523.1">
    <property type="nucleotide sequence ID" value="NZ_JGZD01000004.1"/>
</dbReference>
<proteinExistence type="inferred from homology"/>
<dbReference type="Gene3D" id="3.40.640.10">
    <property type="entry name" value="Type I PLP-dependent aspartate aminotransferase-like (Major domain)"/>
    <property type="match status" value="2"/>
</dbReference>
<dbReference type="EC" id="2.6.1.57" evidence="8"/>
<keyword evidence="8" id="KW-0808">Transferase</keyword>
<feature type="domain" description="HTH gntR-type" evidence="7">
    <location>
        <begin position="24"/>
        <end position="92"/>
    </location>
</feature>
<dbReference type="Gene3D" id="1.10.10.10">
    <property type="entry name" value="Winged helix-like DNA-binding domain superfamily/Winged helix DNA-binding domain"/>
    <property type="match status" value="1"/>
</dbReference>
<comment type="caution">
    <text evidence="8">The sequence shown here is derived from an EMBL/GenBank/DDBJ whole genome shotgun (WGS) entry which is preliminary data.</text>
</comment>
<dbReference type="InterPro" id="IPR015424">
    <property type="entry name" value="PyrdxlP-dep_Trfase"/>
</dbReference>
<dbReference type="AlphaFoldDB" id="A0A087BSJ4"/>
<keyword evidence="5" id="KW-0804">Transcription</keyword>
<comment type="similarity">
    <text evidence="1">In the C-terminal section; belongs to the class-I pyridoxal-phosphate-dependent aminotransferase family.</text>
</comment>
<evidence type="ECO:0000256" key="3">
    <source>
        <dbReference type="ARBA" id="ARBA00023015"/>
    </source>
</evidence>
<dbReference type="eggNOG" id="COG1167">
    <property type="taxonomic scope" value="Bacteria"/>
</dbReference>
<evidence type="ECO:0000256" key="1">
    <source>
        <dbReference type="ARBA" id="ARBA00005384"/>
    </source>
</evidence>
<keyword evidence="8" id="KW-0032">Aminotransferase</keyword>
<reference evidence="8 9" key="1">
    <citation type="submission" date="2014-03" db="EMBL/GenBank/DDBJ databases">
        <title>Genomics of Bifidobacteria.</title>
        <authorList>
            <person name="Ventura M."/>
            <person name="Milani C."/>
            <person name="Lugli G.A."/>
        </authorList>
    </citation>
    <scope>NUCLEOTIDE SEQUENCE [LARGE SCALE GENOMIC DNA]</scope>
    <source>
        <strain evidence="8 9">LMG 11592</strain>
    </source>
</reference>
<feature type="region of interest" description="Disordered" evidence="6">
    <location>
        <begin position="493"/>
        <end position="523"/>
    </location>
</feature>
<dbReference type="PANTHER" id="PTHR46577">
    <property type="entry name" value="HTH-TYPE TRANSCRIPTIONAL REGULATORY PROTEIN GABR"/>
    <property type="match status" value="1"/>
</dbReference>
<keyword evidence="3" id="KW-0805">Transcription regulation</keyword>
<dbReference type="SUPFAM" id="SSF53383">
    <property type="entry name" value="PLP-dependent transferases"/>
    <property type="match status" value="1"/>
</dbReference>
<dbReference type="InterPro" id="IPR004839">
    <property type="entry name" value="Aminotransferase_I/II_large"/>
</dbReference>
<name>A0A087BSJ4_9BIFI</name>
<evidence type="ECO:0000313" key="8">
    <source>
        <dbReference type="EMBL" id="KFI73994.1"/>
    </source>
</evidence>
<dbReference type="GO" id="GO:0003677">
    <property type="term" value="F:DNA binding"/>
    <property type="evidence" value="ECO:0007669"/>
    <property type="project" value="UniProtKB-KW"/>
</dbReference>
<dbReference type="GO" id="GO:0030170">
    <property type="term" value="F:pyridoxal phosphate binding"/>
    <property type="evidence" value="ECO:0007669"/>
    <property type="project" value="InterPro"/>
</dbReference>
<dbReference type="CDD" id="cd07377">
    <property type="entry name" value="WHTH_GntR"/>
    <property type="match status" value="1"/>
</dbReference>
<evidence type="ECO:0000256" key="4">
    <source>
        <dbReference type="ARBA" id="ARBA00023125"/>
    </source>
</evidence>
<dbReference type="SMART" id="SM00345">
    <property type="entry name" value="HTH_GNTR"/>
    <property type="match status" value="1"/>
</dbReference>